<feature type="domain" description="Endonuclease/exonuclease/phosphatase" evidence="2">
    <location>
        <begin position="109"/>
        <end position="219"/>
    </location>
</feature>
<feature type="region of interest" description="Disordered" evidence="1">
    <location>
        <begin position="363"/>
        <end position="385"/>
    </location>
</feature>
<evidence type="ECO:0000256" key="1">
    <source>
        <dbReference type="SAM" id="MobiDB-lite"/>
    </source>
</evidence>
<sequence length="385" mass="44870">MQNNMKIAQANVRSINTTVAALDITCMKLGIKIMCLSEIWRPKDGLLDKTQALKTWQWYTKIRQKGKSGGGVAIAAARDVKVMKREDMNNTAYEAVWCNIYIKGMKIALGSVYIPPGNKTQMKAFLNDIEVIRGRENNIIITGDFNARHESWDKYGENILGRMLAEALASNNLIVWNSEQPTHKNGTIDLTLITPTLEDLISDWKTHDETTIRCDHKLISFLVGGKQEKEVKTILNIKKADWEEWSRVTDEVFTKWMEDEEEKENSIDELYESLKETLDKTAKEVIGYKEVCLHSKTWWNPQVKEQQKRVKEARKRYKHRRDPRNRMRLDEEKERYYVMIEEAKGKKEASELKELNTKDNKKLWRTVNNIRKPSQKSCNTANQKK</sequence>
<dbReference type="Pfam" id="PF14529">
    <property type="entry name" value="Exo_endo_phos_2"/>
    <property type="match status" value="1"/>
</dbReference>
<dbReference type="OMA" id="NARHESW"/>
<dbReference type="InterPro" id="IPR036691">
    <property type="entry name" value="Endo/exonu/phosph_ase_sf"/>
</dbReference>
<evidence type="ECO:0000313" key="4">
    <source>
        <dbReference type="RefSeq" id="XP_035680054.1"/>
    </source>
</evidence>
<dbReference type="GeneID" id="118418304"/>
<evidence type="ECO:0000313" key="3">
    <source>
        <dbReference type="Proteomes" id="UP000001554"/>
    </source>
</evidence>
<protein>
    <submittedName>
        <fullName evidence="4">Uncharacterized protein LOC118418304</fullName>
    </submittedName>
</protein>
<dbReference type="AlphaFoldDB" id="A0A9J7LDL8"/>
<accession>A0A9J7LDL8</accession>
<keyword evidence="3" id="KW-1185">Reference proteome</keyword>
<dbReference type="SUPFAM" id="SSF56219">
    <property type="entry name" value="DNase I-like"/>
    <property type="match status" value="1"/>
</dbReference>
<dbReference type="InterPro" id="IPR005135">
    <property type="entry name" value="Endo/exonuclease/phosphatase"/>
</dbReference>
<dbReference type="GO" id="GO:0003824">
    <property type="term" value="F:catalytic activity"/>
    <property type="evidence" value="ECO:0007669"/>
    <property type="project" value="InterPro"/>
</dbReference>
<reference evidence="4" key="2">
    <citation type="submission" date="2025-08" db="UniProtKB">
        <authorList>
            <consortium name="RefSeq"/>
        </authorList>
    </citation>
    <scope>IDENTIFICATION</scope>
    <source>
        <strain evidence="4">S238N-H82</strain>
        <tissue evidence="4">Testes</tissue>
    </source>
</reference>
<dbReference type="PANTHER" id="PTHR33395:SF22">
    <property type="entry name" value="REVERSE TRANSCRIPTASE DOMAIN-CONTAINING PROTEIN"/>
    <property type="match status" value="1"/>
</dbReference>
<dbReference type="PANTHER" id="PTHR33395">
    <property type="entry name" value="TRANSCRIPTASE, PUTATIVE-RELATED-RELATED"/>
    <property type="match status" value="1"/>
</dbReference>
<feature type="compositionally biased region" description="Polar residues" evidence="1">
    <location>
        <begin position="366"/>
        <end position="385"/>
    </location>
</feature>
<dbReference type="Proteomes" id="UP000001554">
    <property type="component" value="Chromosome 6"/>
</dbReference>
<dbReference type="Gene3D" id="3.60.10.10">
    <property type="entry name" value="Endonuclease/exonuclease/phosphatase"/>
    <property type="match status" value="1"/>
</dbReference>
<dbReference type="OrthoDB" id="410155at2759"/>
<reference evidence="3" key="1">
    <citation type="journal article" date="2020" name="Nat. Ecol. Evol.">
        <title>Deeply conserved synteny resolves early events in vertebrate evolution.</title>
        <authorList>
            <person name="Simakov O."/>
            <person name="Marletaz F."/>
            <person name="Yue J.X."/>
            <person name="O'Connell B."/>
            <person name="Jenkins J."/>
            <person name="Brandt A."/>
            <person name="Calef R."/>
            <person name="Tung C.H."/>
            <person name="Huang T.K."/>
            <person name="Schmutz J."/>
            <person name="Satoh N."/>
            <person name="Yu J.K."/>
            <person name="Putnam N.H."/>
            <person name="Green R.E."/>
            <person name="Rokhsar D.S."/>
        </authorList>
    </citation>
    <scope>NUCLEOTIDE SEQUENCE [LARGE SCALE GENOMIC DNA]</scope>
    <source>
        <strain evidence="3">S238N-H82</strain>
    </source>
</reference>
<evidence type="ECO:0000259" key="2">
    <source>
        <dbReference type="Pfam" id="PF14529"/>
    </source>
</evidence>
<proteinExistence type="predicted"/>
<organism evidence="3 4">
    <name type="scientific">Branchiostoma floridae</name>
    <name type="common">Florida lancelet</name>
    <name type="synonym">Amphioxus</name>
    <dbReference type="NCBI Taxonomy" id="7739"/>
    <lineage>
        <taxon>Eukaryota</taxon>
        <taxon>Metazoa</taxon>
        <taxon>Chordata</taxon>
        <taxon>Cephalochordata</taxon>
        <taxon>Leptocardii</taxon>
        <taxon>Amphioxiformes</taxon>
        <taxon>Branchiostomatidae</taxon>
        <taxon>Branchiostoma</taxon>
    </lineage>
</organism>
<name>A0A9J7LDL8_BRAFL</name>
<gene>
    <name evidence="4" type="primary">LOC118418304</name>
</gene>
<dbReference type="KEGG" id="bfo:118418304"/>
<dbReference type="RefSeq" id="XP_035680054.1">
    <property type="nucleotide sequence ID" value="XM_035824161.1"/>
</dbReference>